<organism evidence="2 3">
    <name type="scientific">Acipenser ruthenus</name>
    <name type="common">Sterlet sturgeon</name>
    <dbReference type="NCBI Taxonomy" id="7906"/>
    <lineage>
        <taxon>Eukaryota</taxon>
        <taxon>Metazoa</taxon>
        <taxon>Chordata</taxon>
        <taxon>Craniata</taxon>
        <taxon>Vertebrata</taxon>
        <taxon>Euteleostomi</taxon>
        <taxon>Actinopterygii</taxon>
        <taxon>Chondrostei</taxon>
        <taxon>Acipenseriformes</taxon>
        <taxon>Acipenseridae</taxon>
        <taxon>Acipenser</taxon>
    </lineage>
</organism>
<dbReference type="PROSITE" id="PS50011">
    <property type="entry name" value="PROTEIN_KINASE_DOM"/>
    <property type="match status" value="1"/>
</dbReference>
<keyword evidence="2" id="KW-0808">Transferase</keyword>
<dbReference type="Proteomes" id="UP000289886">
    <property type="component" value="Unassembled WGS sequence"/>
</dbReference>
<dbReference type="AlphaFoldDB" id="A0A444U4H4"/>
<dbReference type="Pfam" id="PF07714">
    <property type="entry name" value="PK_Tyr_Ser-Thr"/>
    <property type="match status" value="1"/>
</dbReference>
<dbReference type="EMBL" id="SCEB01215332">
    <property type="protein sequence ID" value="RXM30082.1"/>
    <property type="molecule type" value="Genomic_DNA"/>
</dbReference>
<dbReference type="Gene3D" id="1.10.510.10">
    <property type="entry name" value="Transferase(Phosphotransferase) domain 1"/>
    <property type="match status" value="1"/>
</dbReference>
<dbReference type="InterPro" id="IPR001245">
    <property type="entry name" value="Ser-Thr/Tyr_kinase_cat_dom"/>
</dbReference>
<evidence type="ECO:0000313" key="3">
    <source>
        <dbReference type="Proteomes" id="UP000289886"/>
    </source>
</evidence>
<dbReference type="InterPro" id="IPR000719">
    <property type="entry name" value="Prot_kinase_dom"/>
</dbReference>
<dbReference type="SMART" id="SM00220">
    <property type="entry name" value="S_TKc"/>
    <property type="match status" value="1"/>
</dbReference>
<sequence length="196" mass="22383">MVIPASLFMQKLGCGTGVNVYLMKRYMLLFSKFEELTEFQSPWAIKKINNKCAKTQQNVYQKQLNEEAKILKNIQYSNIVGFQAFTTAKGGSKCLAMEFGGEQSLNDLIEKRREEGKKAFPAVTIQERIPLMKLTDEDAYYEALGTRPALNMEKLDESYQQVIELFSICTNEDLEMRPSAVQIVEVLEAVMREPSK</sequence>
<feature type="domain" description="Protein kinase" evidence="1">
    <location>
        <begin position="6"/>
        <end position="196"/>
    </location>
</feature>
<keyword evidence="2" id="KW-0418">Kinase</keyword>
<name>A0A444U4H4_ACIRT</name>
<protein>
    <submittedName>
        <fullName evidence="2">Lymphokine-activated killer T-cell-originated protein kinase-like</fullName>
    </submittedName>
</protein>
<dbReference type="GO" id="GO:0004672">
    <property type="term" value="F:protein kinase activity"/>
    <property type="evidence" value="ECO:0007669"/>
    <property type="project" value="InterPro"/>
</dbReference>
<reference evidence="2 3" key="1">
    <citation type="submission" date="2019-01" db="EMBL/GenBank/DDBJ databases">
        <title>Draft Genome and Complete Hox-Cluster Characterization of the Sterlet Sturgeon (Acipenser ruthenus).</title>
        <authorList>
            <person name="Wei Q."/>
        </authorList>
    </citation>
    <scope>NUCLEOTIDE SEQUENCE [LARGE SCALE GENOMIC DNA]</scope>
    <source>
        <strain evidence="2">WHYD16114868_AA</strain>
        <tissue evidence="2">Blood</tissue>
    </source>
</reference>
<dbReference type="GO" id="GO:0005524">
    <property type="term" value="F:ATP binding"/>
    <property type="evidence" value="ECO:0007669"/>
    <property type="project" value="InterPro"/>
</dbReference>
<dbReference type="SUPFAM" id="SSF56112">
    <property type="entry name" value="Protein kinase-like (PK-like)"/>
    <property type="match status" value="1"/>
</dbReference>
<comment type="caution">
    <text evidence="2">The sequence shown here is derived from an EMBL/GenBank/DDBJ whole genome shotgun (WGS) entry which is preliminary data.</text>
</comment>
<proteinExistence type="predicted"/>
<keyword evidence="3" id="KW-1185">Reference proteome</keyword>
<gene>
    <name evidence="2" type="ORF">EOD39_8164</name>
</gene>
<dbReference type="InterPro" id="IPR011009">
    <property type="entry name" value="Kinase-like_dom_sf"/>
</dbReference>
<evidence type="ECO:0000313" key="2">
    <source>
        <dbReference type="EMBL" id="RXM30082.1"/>
    </source>
</evidence>
<evidence type="ECO:0000259" key="1">
    <source>
        <dbReference type="PROSITE" id="PS50011"/>
    </source>
</evidence>
<accession>A0A444U4H4</accession>